<sequence>MMPNMPNTSTQDSASTQQDLSIKTPENTESQYHHFVPQFLLKNFVDACNPTNNGSTTSTNRRARRRKRIPDPTVNRVDLSSETPEVIEIPVKRILGKTDMYRDTNKPCAEQQHVERMFGDVESRTSRIFRNITKAFDEGHRGIWITRDERNLVRKFLFLMKYRGPTFYGRYNHETASDYDANDRERMLEYMQKKGFERPIDVWFDNIKTIIELDMDEELKWISELPERMYPDDARWAISHCQSMFMAICTPSNAQDEFILTDNCYHVFEGPNQCFVSLETGESKEGAWTNFHEFAPISPKLMIVLRNFILPSSEEDSLPGVKAEKEMLWSLAVERVHGSDVNSTLADLPIVKPDNNYSHIRNGVLQFRDENFSRQPHHKFFFNFFPIETHHVNKIHCVFLDNASSCTSVIFRSKESFRQTLEWFLTEPGWVGKRVTSLPGDGRRLYLLKLAAVLKQLGSNKEPTWEEIDVEKMRNDVKHQLMQKGLFELFPELLRCIPDDDPTEFMQIYNSLGGSKQTIIKDMRQVYLMMKLRIKIDVWSKGLDEALRERNRNLLMDAYTRLPPHRFWLYTKHWRDTILRRPGDRRIAGHAVPQNVNDERPEDVIAKARHIIKPNKLNALMKVAVENDINLKKKPGYSLSWEFTKDKSSAENIRMVRALTFNSSIRNCGIEAIEQLAMIYGMTVMNQLVLEIGSCKILKLTEGETIELLVRMLLREDFEEMLQGKLETEVLNDLTKVFFELIYPHPETAT</sequence>
<dbReference type="Proteomes" id="UP000826661">
    <property type="component" value="Chromosome II"/>
</dbReference>
<keyword evidence="3" id="KW-1185">Reference proteome</keyword>
<reference evidence="2 3" key="1">
    <citation type="journal article" date="2021" name="BMC Genomics">
        <title>Telomere-to-telomere genome assembly of asparaginase-producing Trichoderma simmonsii.</title>
        <authorList>
            <person name="Chung D."/>
            <person name="Kwon Y.M."/>
            <person name="Yang Y."/>
        </authorList>
    </citation>
    <scope>NUCLEOTIDE SEQUENCE [LARGE SCALE GENOMIC DNA]</scope>
    <source>
        <strain evidence="2 3">GH-Sj1</strain>
    </source>
</reference>
<proteinExistence type="predicted"/>
<dbReference type="Pfam" id="PF14022">
    <property type="entry name" value="DUF4238"/>
    <property type="match status" value="1"/>
</dbReference>
<gene>
    <name evidence="2" type="ORF">H0G86_003741</name>
</gene>
<evidence type="ECO:0000313" key="3">
    <source>
        <dbReference type="Proteomes" id="UP000826661"/>
    </source>
</evidence>
<dbReference type="EMBL" id="CP075865">
    <property type="protein sequence ID" value="QYS96501.1"/>
    <property type="molecule type" value="Genomic_DNA"/>
</dbReference>
<feature type="region of interest" description="Disordered" evidence="1">
    <location>
        <begin position="1"/>
        <end position="20"/>
    </location>
</feature>
<name>A0A8G0L682_9HYPO</name>
<protein>
    <submittedName>
        <fullName evidence="2">Uncharacterized protein</fullName>
    </submittedName>
</protein>
<feature type="compositionally biased region" description="Low complexity" evidence="1">
    <location>
        <begin position="50"/>
        <end position="60"/>
    </location>
</feature>
<evidence type="ECO:0000313" key="2">
    <source>
        <dbReference type="EMBL" id="QYS96501.1"/>
    </source>
</evidence>
<dbReference type="InterPro" id="IPR025332">
    <property type="entry name" value="DUF4238"/>
</dbReference>
<organism evidence="2 3">
    <name type="scientific">Trichoderma simmonsii</name>
    <dbReference type="NCBI Taxonomy" id="1491479"/>
    <lineage>
        <taxon>Eukaryota</taxon>
        <taxon>Fungi</taxon>
        <taxon>Dikarya</taxon>
        <taxon>Ascomycota</taxon>
        <taxon>Pezizomycotina</taxon>
        <taxon>Sordariomycetes</taxon>
        <taxon>Hypocreomycetidae</taxon>
        <taxon>Hypocreales</taxon>
        <taxon>Hypocreaceae</taxon>
        <taxon>Trichoderma</taxon>
    </lineage>
</organism>
<evidence type="ECO:0000256" key="1">
    <source>
        <dbReference type="SAM" id="MobiDB-lite"/>
    </source>
</evidence>
<feature type="region of interest" description="Disordered" evidence="1">
    <location>
        <begin position="50"/>
        <end position="76"/>
    </location>
</feature>
<accession>A0A8G0L682</accession>
<dbReference type="AlphaFoldDB" id="A0A8G0L682"/>